<evidence type="ECO:0000256" key="1">
    <source>
        <dbReference type="ARBA" id="ARBA00025733"/>
    </source>
</evidence>
<dbReference type="InterPro" id="IPR007052">
    <property type="entry name" value="CS_dom"/>
</dbReference>
<gene>
    <name evidence="4" type="ORF">SCF082_LOCUS37226</name>
</gene>
<comment type="caution">
    <text evidence="4">The sequence shown here is derived from an EMBL/GenBank/DDBJ whole genome shotgun (WGS) entry which is preliminary data.</text>
</comment>
<feature type="region of interest" description="Disordered" evidence="2">
    <location>
        <begin position="127"/>
        <end position="163"/>
    </location>
</feature>
<comment type="similarity">
    <text evidence="1">Belongs to the p23/wos2 family.</text>
</comment>
<feature type="compositionally biased region" description="Acidic residues" evidence="2">
    <location>
        <begin position="130"/>
        <end position="146"/>
    </location>
</feature>
<dbReference type="PROSITE" id="PS51203">
    <property type="entry name" value="CS"/>
    <property type="match status" value="1"/>
</dbReference>
<dbReference type="SUPFAM" id="SSF49764">
    <property type="entry name" value="HSP20-like chaperones"/>
    <property type="match status" value="1"/>
</dbReference>
<dbReference type="PANTHER" id="PTHR22932">
    <property type="entry name" value="TELOMERASE-BINDING PROTEIN P23 HSP90 CO-CHAPERONE"/>
    <property type="match status" value="1"/>
</dbReference>
<feature type="region of interest" description="Disordered" evidence="2">
    <location>
        <begin position="102"/>
        <end position="121"/>
    </location>
</feature>
<feature type="non-terminal residue" evidence="4">
    <location>
        <position position="269"/>
    </location>
</feature>
<dbReference type="EMBL" id="CAXAMM010037792">
    <property type="protein sequence ID" value="CAK9077647.1"/>
    <property type="molecule type" value="Genomic_DNA"/>
</dbReference>
<sequence length="269" mass="30415">MALTPDVLWAQRPDGVFLTIDLNEVQDIKVSLDADKLSFSGKAGGNHYEFSLDFFAPIVKEESKWSTKRLIEFYLKKESEGTWTSLSKKKLPWVKVDWKRWQDSDDEDEGKNSNAWNLDGLGDMNFGDMGGDEYDSDDEDLPDLDPAEQPLGEGEIESEKKKLMEKGEVDKAEKLESKRPLHVNNVCHVAEERTIIQSSDGSRKDKLKKGEESFSVDEYSMFKQDNKAILDKFANADWELSEALCKECPTQAQAWGALGCNLDDRSIGS</sequence>
<dbReference type="InterPro" id="IPR008978">
    <property type="entry name" value="HSP20-like_chaperone"/>
</dbReference>
<accession>A0ABP0PQ05</accession>
<dbReference type="CDD" id="cd06465">
    <property type="entry name" value="p23_hB-ind1_like"/>
    <property type="match status" value="1"/>
</dbReference>
<dbReference type="InterPro" id="IPR045250">
    <property type="entry name" value="p23-like"/>
</dbReference>
<evidence type="ECO:0000313" key="4">
    <source>
        <dbReference type="EMBL" id="CAK9077647.1"/>
    </source>
</evidence>
<protein>
    <submittedName>
        <fullName evidence="4">Co-chaperone protein p23-1 (Bnp23-1)</fullName>
    </submittedName>
</protein>
<dbReference type="Proteomes" id="UP001642464">
    <property type="component" value="Unassembled WGS sequence"/>
</dbReference>
<organism evidence="4 5">
    <name type="scientific">Durusdinium trenchii</name>
    <dbReference type="NCBI Taxonomy" id="1381693"/>
    <lineage>
        <taxon>Eukaryota</taxon>
        <taxon>Sar</taxon>
        <taxon>Alveolata</taxon>
        <taxon>Dinophyceae</taxon>
        <taxon>Suessiales</taxon>
        <taxon>Symbiodiniaceae</taxon>
        <taxon>Durusdinium</taxon>
    </lineage>
</organism>
<proteinExistence type="inferred from homology"/>
<dbReference type="Pfam" id="PF04969">
    <property type="entry name" value="CS"/>
    <property type="match status" value="1"/>
</dbReference>
<feature type="domain" description="CS" evidence="3">
    <location>
        <begin position="2"/>
        <end position="87"/>
    </location>
</feature>
<dbReference type="Gene3D" id="2.60.40.790">
    <property type="match status" value="1"/>
</dbReference>
<evidence type="ECO:0000313" key="5">
    <source>
        <dbReference type="Proteomes" id="UP001642464"/>
    </source>
</evidence>
<dbReference type="PANTHER" id="PTHR22932:SF1">
    <property type="entry name" value="CO-CHAPERONE PROTEIN DAF-41"/>
    <property type="match status" value="1"/>
</dbReference>
<name>A0ABP0PQ05_9DINO</name>
<evidence type="ECO:0000259" key="3">
    <source>
        <dbReference type="PROSITE" id="PS51203"/>
    </source>
</evidence>
<evidence type="ECO:0000256" key="2">
    <source>
        <dbReference type="SAM" id="MobiDB-lite"/>
    </source>
</evidence>
<keyword evidence="5" id="KW-1185">Reference proteome</keyword>
<reference evidence="4 5" key="1">
    <citation type="submission" date="2024-02" db="EMBL/GenBank/DDBJ databases">
        <authorList>
            <person name="Chen Y."/>
            <person name="Shah S."/>
            <person name="Dougan E. K."/>
            <person name="Thang M."/>
            <person name="Chan C."/>
        </authorList>
    </citation>
    <scope>NUCLEOTIDE SEQUENCE [LARGE SCALE GENOMIC DNA]</scope>
</reference>